<dbReference type="InterPro" id="IPR036875">
    <property type="entry name" value="Znf_CCHC_sf"/>
</dbReference>
<dbReference type="Pfam" id="PF07727">
    <property type="entry name" value="RVT_2"/>
    <property type="match status" value="1"/>
</dbReference>
<evidence type="ECO:0000313" key="3">
    <source>
        <dbReference type="EMBL" id="KYP73912.1"/>
    </source>
</evidence>
<keyword evidence="1" id="KW-0862">Zinc</keyword>
<evidence type="ECO:0000256" key="1">
    <source>
        <dbReference type="PROSITE-ProRule" id="PRU00047"/>
    </source>
</evidence>
<dbReference type="SUPFAM" id="SSF57756">
    <property type="entry name" value="Retrovirus zinc finger-like domains"/>
    <property type="match status" value="1"/>
</dbReference>
<dbReference type="GO" id="GO:0008270">
    <property type="term" value="F:zinc ion binding"/>
    <property type="evidence" value="ECO:0007669"/>
    <property type="project" value="UniProtKB-KW"/>
</dbReference>
<sequence>SMENEGQAVNRPPLFRGTKYDYWKQRMIPFFDACHIDIWDVVEQGDYIPLDEAGKEIPKARWNEEQKQRFVLNSKARNALMCALFEEKYTKVHSFKSAKQMWDTLALTYEGSLEVKCNKLSLLARKYELFEMEENESIQTMFGRFQTIVNELSFLGRTYDNFDHINKLLHSLPRKWRPQVITLKASKNLEKLSLEELIGLLKIHELELQEDDAGRKHKSIALNVQKTKSTPSSSKALKAEEASNESCGEETCDSDNEICFLSRRIHSMMKKKGGSRWRKFNRTPRDKAQLVCFQCKKLGHYKIECPSNANTHGPKSIWVPKTEIIPVDSSILFTTNRCNNLYKIMLNELEHQNVDCLVSYENRTASVSGKRYRLVIVDDYTRDRTIIGMKWVYRNKLDESGNVVRNKVRLVAKGYSQQEGIDFTETFAPVARIEAIRILLAFAAFIGMKLYQMGVKSAFLNGTILEEVYVSQPPGFENDLLPSHVFKLNKALYGLKQAPRAWYDKLSSFLISNNFIRGKIDNTLFRKELKALCLR</sequence>
<dbReference type="InterPro" id="IPR001878">
    <property type="entry name" value="Znf_CCHC"/>
</dbReference>
<dbReference type="Proteomes" id="UP000075243">
    <property type="component" value="Chromosome 2"/>
</dbReference>
<gene>
    <name evidence="3" type="ORF">KK1_006571</name>
</gene>
<keyword evidence="1" id="KW-0863">Zinc-finger</keyword>
<dbReference type="PROSITE" id="PS50158">
    <property type="entry name" value="ZF_CCHC"/>
    <property type="match status" value="1"/>
</dbReference>
<organism evidence="3 4">
    <name type="scientific">Cajanus cajan</name>
    <name type="common">Pigeon pea</name>
    <name type="synonym">Cajanus indicus</name>
    <dbReference type="NCBI Taxonomy" id="3821"/>
    <lineage>
        <taxon>Eukaryota</taxon>
        <taxon>Viridiplantae</taxon>
        <taxon>Streptophyta</taxon>
        <taxon>Embryophyta</taxon>
        <taxon>Tracheophyta</taxon>
        <taxon>Spermatophyta</taxon>
        <taxon>Magnoliopsida</taxon>
        <taxon>eudicotyledons</taxon>
        <taxon>Gunneridae</taxon>
        <taxon>Pentapetalae</taxon>
        <taxon>rosids</taxon>
        <taxon>fabids</taxon>
        <taxon>Fabales</taxon>
        <taxon>Fabaceae</taxon>
        <taxon>Papilionoideae</taxon>
        <taxon>50 kb inversion clade</taxon>
        <taxon>NPAAA clade</taxon>
        <taxon>indigoferoid/millettioid clade</taxon>
        <taxon>Phaseoleae</taxon>
        <taxon>Cajanus</taxon>
    </lineage>
</organism>
<dbReference type="GO" id="GO:0003676">
    <property type="term" value="F:nucleic acid binding"/>
    <property type="evidence" value="ECO:0007669"/>
    <property type="project" value="InterPro"/>
</dbReference>
<feature type="domain" description="CCHC-type" evidence="2">
    <location>
        <begin position="292"/>
        <end position="307"/>
    </location>
</feature>
<dbReference type="Gramene" id="C.cajan_06392.t">
    <property type="protein sequence ID" value="C.cajan_06392.t"/>
    <property type="gene ID" value="C.cajan_06392"/>
</dbReference>
<dbReference type="InterPro" id="IPR013103">
    <property type="entry name" value="RVT_2"/>
</dbReference>
<name>A0A151U3K9_CAJCA</name>
<evidence type="ECO:0000313" key="4">
    <source>
        <dbReference type="Proteomes" id="UP000075243"/>
    </source>
</evidence>
<dbReference type="AlphaFoldDB" id="A0A151U3K9"/>
<dbReference type="Pfam" id="PF14223">
    <property type="entry name" value="Retrotran_gag_2"/>
    <property type="match status" value="1"/>
</dbReference>
<keyword evidence="1" id="KW-0479">Metal-binding</keyword>
<dbReference type="PANTHER" id="PTHR34676:SF27">
    <property type="entry name" value="ASPARTYL-TRNA SYNTHETASE"/>
    <property type="match status" value="1"/>
</dbReference>
<dbReference type="PANTHER" id="PTHR34676">
    <property type="entry name" value="DUF4219 DOMAIN-CONTAINING PROTEIN-RELATED"/>
    <property type="match status" value="1"/>
</dbReference>
<dbReference type="Gene3D" id="4.10.60.10">
    <property type="entry name" value="Zinc finger, CCHC-type"/>
    <property type="match status" value="1"/>
</dbReference>
<dbReference type="SMART" id="SM00343">
    <property type="entry name" value="ZnF_C2HC"/>
    <property type="match status" value="1"/>
</dbReference>
<evidence type="ECO:0000259" key="2">
    <source>
        <dbReference type="PROSITE" id="PS50158"/>
    </source>
</evidence>
<keyword evidence="4" id="KW-1185">Reference proteome</keyword>
<reference evidence="3 4" key="1">
    <citation type="journal article" date="2012" name="Nat. Biotechnol.">
        <title>Draft genome sequence of pigeonpea (Cajanus cajan), an orphan legume crop of resource-poor farmers.</title>
        <authorList>
            <person name="Varshney R.K."/>
            <person name="Chen W."/>
            <person name="Li Y."/>
            <person name="Bharti A.K."/>
            <person name="Saxena R.K."/>
            <person name="Schlueter J.A."/>
            <person name="Donoghue M.T."/>
            <person name="Azam S."/>
            <person name="Fan G."/>
            <person name="Whaley A.M."/>
            <person name="Farmer A.D."/>
            <person name="Sheridan J."/>
            <person name="Iwata A."/>
            <person name="Tuteja R."/>
            <person name="Penmetsa R.V."/>
            <person name="Wu W."/>
            <person name="Upadhyaya H.D."/>
            <person name="Yang S.P."/>
            <person name="Shah T."/>
            <person name="Saxena K.B."/>
            <person name="Michael T."/>
            <person name="McCombie W.R."/>
            <person name="Yang B."/>
            <person name="Zhang G."/>
            <person name="Yang H."/>
            <person name="Wang J."/>
            <person name="Spillane C."/>
            <person name="Cook D.R."/>
            <person name="May G.D."/>
            <person name="Xu X."/>
            <person name="Jackson S.A."/>
        </authorList>
    </citation>
    <scope>NUCLEOTIDE SEQUENCE [LARGE SCALE GENOMIC DNA]</scope>
    <source>
        <strain evidence="4">cv. Asha</strain>
    </source>
</reference>
<proteinExistence type="predicted"/>
<feature type="non-terminal residue" evidence="3">
    <location>
        <position position="1"/>
    </location>
</feature>
<dbReference type="EMBL" id="CM003604">
    <property type="protein sequence ID" value="KYP73912.1"/>
    <property type="molecule type" value="Genomic_DNA"/>
</dbReference>
<protein>
    <submittedName>
        <fullName evidence="3">Retrovirus-related Pol polyprotein from transposon TNT 1-94</fullName>
    </submittedName>
</protein>
<accession>A0A151U3K9</accession>